<dbReference type="InterPro" id="IPR000073">
    <property type="entry name" value="AB_hydrolase_1"/>
</dbReference>
<dbReference type="PANTHER" id="PTHR10039:SF14">
    <property type="entry name" value="NACHT DOMAIN-CONTAINING PROTEIN"/>
    <property type="match status" value="1"/>
</dbReference>
<name>A0AAN6XVT3_9PEZI</name>
<dbReference type="SUPFAM" id="SSF53474">
    <property type="entry name" value="alpha/beta-Hydrolases"/>
    <property type="match status" value="1"/>
</dbReference>
<dbReference type="Gene3D" id="3.40.50.300">
    <property type="entry name" value="P-loop containing nucleotide triphosphate hydrolases"/>
    <property type="match status" value="1"/>
</dbReference>
<dbReference type="PROSITE" id="PS50297">
    <property type="entry name" value="ANK_REP_REGION"/>
    <property type="match status" value="1"/>
</dbReference>
<dbReference type="Gene3D" id="1.20.5.340">
    <property type="match status" value="6"/>
</dbReference>
<dbReference type="InterPro" id="IPR036770">
    <property type="entry name" value="Ankyrin_rpt-contain_sf"/>
</dbReference>
<feature type="domain" description="Nephrocystin 3-like N-terminal" evidence="4">
    <location>
        <begin position="320"/>
        <end position="497"/>
    </location>
</feature>
<dbReference type="InterPro" id="IPR055530">
    <property type="entry name" value="DUF7104"/>
</dbReference>
<gene>
    <name evidence="5" type="ORF">QBC40DRAFT_36074</name>
</gene>
<dbReference type="SUPFAM" id="SSF52540">
    <property type="entry name" value="P-loop containing nucleoside triphosphate hydrolases"/>
    <property type="match status" value="1"/>
</dbReference>
<dbReference type="SUPFAM" id="SSF48403">
    <property type="entry name" value="Ankyrin repeat"/>
    <property type="match status" value="1"/>
</dbReference>
<protein>
    <submittedName>
        <fullName evidence="5">Uncharacterized protein</fullName>
    </submittedName>
</protein>
<dbReference type="EMBL" id="MU863876">
    <property type="protein sequence ID" value="KAK4205472.1"/>
    <property type="molecule type" value="Genomic_DNA"/>
</dbReference>
<comment type="caution">
    <text evidence="5">The sequence shown here is derived from an EMBL/GenBank/DDBJ whole genome shotgun (WGS) entry which is preliminary data.</text>
</comment>
<keyword evidence="1" id="KW-0677">Repeat</keyword>
<feature type="domain" description="AB hydrolase-1" evidence="3">
    <location>
        <begin position="13"/>
        <end position="159"/>
    </location>
</feature>
<organism evidence="5 6">
    <name type="scientific">Triangularia verruculosa</name>
    <dbReference type="NCBI Taxonomy" id="2587418"/>
    <lineage>
        <taxon>Eukaryota</taxon>
        <taxon>Fungi</taxon>
        <taxon>Dikarya</taxon>
        <taxon>Ascomycota</taxon>
        <taxon>Pezizomycotina</taxon>
        <taxon>Sordariomycetes</taxon>
        <taxon>Sordariomycetidae</taxon>
        <taxon>Sordariales</taxon>
        <taxon>Podosporaceae</taxon>
        <taxon>Triangularia</taxon>
    </lineage>
</organism>
<dbReference type="Pfam" id="PF23397">
    <property type="entry name" value="DUF7104"/>
    <property type="match status" value="12"/>
</dbReference>
<sequence>MTDDADGEAEVDIIAVHGLGSNVDWSWRWKDGDKHIDWLRDPNMLPTKVAKSRIIVYNYESRWHADAPNTRLQLCGEELVHSVHAFRSNTSRRPIIFVGHSLGGNVIVHGLLYANSEERYKYLPEVTVGLVFLGTPFRGTKWQPFADSVAQLMQPAGAHRGIIRELGFDEPVLLDKLHCFCRLLNSLSTPVSCFNELYDTDYGRRFGVGGVARGMVVEEASACIPGLDRYALQTDHFKINKYSGPTDRSYLTVSAVISEMYANAKHLVQRREHPNPIITDRTFALKERPDARECLRDLFLTDPFEDKNALKRKKGDRAPNTCGWILGTEELTTWLGSGKTAGPESQTAHVLWFHGNPGTGKSTTAIFLAEELSTTFSTTDGKTLIYFFCDSGFDKRKTATSVVRGLLLQLVQQHPQLLDYLLPKYNERGLELFKSFDALWTIFMAAAADQNTGQKYCIIDALDECDRESQEILLKQFQETFRSRNVTPNIRMLVTSRRYDEIREYLEVFPNKDLASFPERREDIDRCIEKKVAELAERKCYTPKVKQQVTNILRDNAEGSFLWVGLASEELQGVHSKDAVQVLKDMPKKLPLLYKSLLDTALERKGVRPDDIRRILSCVAVCSRPLSVLELSEACQLYHDEEDVTTRVQFTRDHIASCRLMVIIQDEKVFLLHQSVRDYLVGTGPNHFIDKLEAHARLAYRCVELLIEQFHGTKQPHTSFSDYATQAWAYHARMAQSRFEVRNSEAEFFQINSPCREQWLERVESTLPPYPDWPMKFSILHIAARWGISALVRYISHLVVRERDLGNSSNVIYIDCVDGSGETALERAAREGYLDVISVLLSLGGETTTRAVKAAAGNHKNSKEVMTLLLDQRGDQINITGEVVKAAAGNRWNGKEVMTLLLDRRGDQITITEKVVKAAAGNSGNGKEVMTLLLDRRGDQINITEEVVKVAAGNRWNGKEVMTLLLDRRGDQITITEEVVKAAAGNSGNGKEVMILLLDRRGDQINITEEVVKAAAGNWQNRKEVMTLLLERRGDHITITEEVVSTIAQRFNQEVMALLLDRRGDQINITEEVVKAAAGNWQNRKEVMTLLLERRGDHITITEEVVSTIAQRFNQEVMALLLDRRGDQINITEEVVKAAAGNRWNGKEVMTLLLDRRGDQITITEEVLKATAGNSGNGKEVMTLLLDRRGDQINITEEVVKAAAGNWQNSKEVMTLLLDRRGD</sequence>
<dbReference type="InterPro" id="IPR056884">
    <property type="entry name" value="NPHP3-like_N"/>
</dbReference>
<evidence type="ECO:0000313" key="5">
    <source>
        <dbReference type="EMBL" id="KAK4205472.1"/>
    </source>
</evidence>
<accession>A0AAN6XVT3</accession>
<dbReference type="PANTHER" id="PTHR10039">
    <property type="entry name" value="AMELOGENIN"/>
    <property type="match status" value="1"/>
</dbReference>
<dbReference type="Pfam" id="PF24883">
    <property type="entry name" value="NPHP3_N"/>
    <property type="match status" value="1"/>
</dbReference>
<dbReference type="Proteomes" id="UP001303160">
    <property type="component" value="Unassembled WGS sequence"/>
</dbReference>
<dbReference type="InterPro" id="IPR027417">
    <property type="entry name" value="P-loop_NTPase"/>
</dbReference>
<dbReference type="InterPro" id="IPR002110">
    <property type="entry name" value="Ankyrin_rpt"/>
</dbReference>
<dbReference type="AlphaFoldDB" id="A0AAN6XVT3"/>
<evidence type="ECO:0000259" key="3">
    <source>
        <dbReference type="Pfam" id="PF12697"/>
    </source>
</evidence>
<dbReference type="Pfam" id="PF12697">
    <property type="entry name" value="Abhydrolase_6"/>
    <property type="match status" value="1"/>
</dbReference>
<reference evidence="5" key="1">
    <citation type="journal article" date="2023" name="Mol. Phylogenet. Evol.">
        <title>Genome-scale phylogeny and comparative genomics of the fungal order Sordariales.</title>
        <authorList>
            <person name="Hensen N."/>
            <person name="Bonometti L."/>
            <person name="Westerberg I."/>
            <person name="Brannstrom I.O."/>
            <person name="Guillou S."/>
            <person name="Cros-Aarteil S."/>
            <person name="Calhoun S."/>
            <person name="Haridas S."/>
            <person name="Kuo A."/>
            <person name="Mondo S."/>
            <person name="Pangilinan J."/>
            <person name="Riley R."/>
            <person name="LaButti K."/>
            <person name="Andreopoulos B."/>
            <person name="Lipzen A."/>
            <person name="Chen C."/>
            <person name="Yan M."/>
            <person name="Daum C."/>
            <person name="Ng V."/>
            <person name="Clum A."/>
            <person name="Steindorff A."/>
            <person name="Ohm R.A."/>
            <person name="Martin F."/>
            <person name="Silar P."/>
            <person name="Natvig D.O."/>
            <person name="Lalanne C."/>
            <person name="Gautier V."/>
            <person name="Ament-Velasquez S.L."/>
            <person name="Kruys A."/>
            <person name="Hutchinson M.I."/>
            <person name="Powell A.J."/>
            <person name="Barry K."/>
            <person name="Miller A.N."/>
            <person name="Grigoriev I.V."/>
            <person name="Debuchy R."/>
            <person name="Gladieux P."/>
            <person name="Hiltunen Thoren M."/>
            <person name="Johannesson H."/>
        </authorList>
    </citation>
    <scope>NUCLEOTIDE SEQUENCE</scope>
    <source>
        <strain evidence="5">CBS 315.58</strain>
    </source>
</reference>
<evidence type="ECO:0000259" key="4">
    <source>
        <dbReference type="Pfam" id="PF24883"/>
    </source>
</evidence>
<keyword evidence="2" id="KW-0040">ANK repeat</keyword>
<dbReference type="PROSITE" id="PS50088">
    <property type="entry name" value="ANK_REPEAT"/>
    <property type="match status" value="1"/>
</dbReference>
<keyword evidence="6" id="KW-1185">Reference proteome</keyword>
<evidence type="ECO:0000256" key="2">
    <source>
        <dbReference type="PROSITE-ProRule" id="PRU00023"/>
    </source>
</evidence>
<dbReference type="InterPro" id="IPR029058">
    <property type="entry name" value="AB_hydrolase_fold"/>
</dbReference>
<evidence type="ECO:0000256" key="1">
    <source>
        <dbReference type="ARBA" id="ARBA00022737"/>
    </source>
</evidence>
<feature type="repeat" description="ANK" evidence="2">
    <location>
        <begin position="820"/>
        <end position="852"/>
    </location>
</feature>
<evidence type="ECO:0000313" key="6">
    <source>
        <dbReference type="Proteomes" id="UP001303160"/>
    </source>
</evidence>
<proteinExistence type="predicted"/>
<dbReference type="Gene3D" id="3.40.50.1820">
    <property type="entry name" value="alpha/beta hydrolase"/>
    <property type="match status" value="1"/>
</dbReference>
<reference evidence="5" key="2">
    <citation type="submission" date="2023-05" db="EMBL/GenBank/DDBJ databases">
        <authorList>
            <consortium name="Lawrence Berkeley National Laboratory"/>
            <person name="Steindorff A."/>
            <person name="Hensen N."/>
            <person name="Bonometti L."/>
            <person name="Westerberg I."/>
            <person name="Brannstrom I.O."/>
            <person name="Guillou S."/>
            <person name="Cros-Aarteil S."/>
            <person name="Calhoun S."/>
            <person name="Haridas S."/>
            <person name="Kuo A."/>
            <person name="Mondo S."/>
            <person name="Pangilinan J."/>
            <person name="Riley R."/>
            <person name="Labutti K."/>
            <person name="Andreopoulos B."/>
            <person name="Lipzen A."/>
            <person name="Chen C."/>
            <person name="Yanf M."/>
            <person name="Daum C."/>
            <person name="Ng V."/>
            <person name="Clum A."/>
            <person name="Ohm R."/>
            <person name="Martin F."/>
            <person name="Silar P."/>
            <person name="Natvig D."/>
            <person name="Lalanne C."/>
            <person name="Gautier V."/>
            <person name="Ament-Velasquez S.L."/>
            <person name="Kruys A."/>
            <person name="Hutchinson M.I."/>
            <person name="Powell A.J."/>
            <person name="Barry K."/>
            <person name="Miller A.N."/>
            <person name="Grigoriev I.V."/>
            <person name="Debuchy R."/>
            <person name="Gladieux P."/>
            <person name="Thoren M.H."/>
            <person name="Johannesson H."/>
        </authorList>
    </citation>
    <scope>NUCLEOTIDE SEQUENCE</scope>
    <source>
        <strain evidence="5">CBS 315.58</strain>
    </source>
</reference>